<dbReference type="GO" id="GO:0005886">
    <property type="term" value="C:plasma membrane"/>
    <property type="evidence" value="ECO:0007669"/>
    <property type="project" value="TreeGrafter"/>
</dbReference>
<comment type="catalytic activity">
    <reaction evidence="1">
        <text>ATP + protein L-histidine = ADP + protein N-phospho-L-histidine.</text>
        <dbReference type="EC" id="2.7.13.3"/>
    </reaction>
</comment>
<evidence type="ECO:0000256" key="8">
    <source>
        <dbReference type="SAM" id="Phobius"/>
    </source>
</evidence>
<dbReference type="InterPro" id="IPR005467">
    <property type="entry name" value="His_kinase_dom"/>
</dbReference>
<evidence type="ECO:0000256" key="4">
    <source>
        <dbReference type="ARBA" id="ARBA00022553"/>
    </source>
</evidence>
<sequence>MKISIKYRLFLAFLVATLTLVASMFLVTKLSFDRGFLRYINNVEQQRIEQLASELEQSFAENGSWDFLRYNPRAWRRLIFAAKPEINLEPPPFDKPVNPAGRFPERGPMPPPPPVSSNHFERRVLLLDAEQKRIFGPRRYSADLELLSLNAQGNTVGYLAIVPPRAPRDLIDPHQQQFFKKQRRSFAIIAIAMAGAAALLSVPLSRRLVRRITDLAAATHLLTAGQYQTRVQATASDELGQLARDFNSLALTLENNEQLRRQWVADISHELRTPLAVLRGEIEALQDGVRPQTPQSMSMLHGEVMHLSRLVEDLYQLALADIDALSCRKEPIDLSEILQQTADSFRGELVAHDVRLTCEFPAGKTVSMLGDDRRLRQLFSNLLENSLRYTDKGGELRIRMTTDGQRAVIHFEDTAPGVAEEKLERLFDRLYRVESSRSRNTGGAGLGLALCKTIVESHDGTIIARPSSLGGLRIEIDLPLKGIT</sequence>
<evidence type="ECO:0000256" key="3">
    <source>
        <dbReference type="ARBA" id="ARBA00012438"/>
    </source>
</evidence>
<evidence type="ECO:0000256" key="2">
    <source>
        <dbReference type="ARBA" id="ARBA00004370"/>
    </source>
</evidence>
<gene>
    <name evidence="11" type="ORF">A7E78_06540</name>
</gene>
<proteinExistence type="predicted"/>
<dbReference type="EC" id="2.7.13.3" evidence="3"/>
<dbReference type="PANTHER" id="PTHR45453">
    <property type="entry name" value="PHOSPHATE REGULON SENSOR PROTEIN PHOR"/>
    <property type="match status" value="1"/>
</dbReference>
<dbReference type="InterPro" id="IPR004358">
    <property type="entry name" value="Sig_transdc_His_kin-like_C"/>
</dbReference>
<keyword evidence="6" id="KW-0418">Kinase</keyword>
<evidence type="ECO:0000256" key="1">
    <source>
        <dbReference type="ARBA" id="ARBA00000085"/>
    </source>
</evidence>
<dbReference type="STRING" id="1842532.A7E78_06540"/>
<dbReference type="CDD" id="cd00082">
    <property type="entry name" value="HisKA"/>
    <property type="match status" value="1"/>
</dbReference>
<organism evidence="11 12">
    <name type="scientific">Syntrophotalea acetylenivorans</name>
    <dbReference type="NCBI Taxonomy" id="1842532"/>
    <lineage>
        <taxon>Bacteria</taxon>
        <taxon>Pseudomonadati</taxon>
        <taxon>Thermodesulfobacteriota</taxon>
        <taxon>Desulfuromonadia</taxon>
        <taxon>Desulfuromonadales</taxon>
        <taxon>Syntrophotaleaceae</taxon>
        <taxon>Syntrophotalea</taxon>
    </lineage>
</organism>
<dbReference type="Pfam" id="PF00512">
    <property type="entry name" value="HisKA"/>
    <property type="match status" value="1"/>
</dbReference>
<evidence type="ECO:0000313" key="12">
    <source>
        <dbReference type="Proteomes" id="UP000182517"/>
    </source>
</evidence>
<evidence type="ECO:0000259" key="10">
    <source>
        <dbReference type="PROSITE" id="PS50885"/>
    </source>
</evidence>
<name>A0A1L3GNL9_9BACT</name>
<dbReference type="FunFam" id="3.30.565.10:FF:000006">
    <property type="entry name" value="Sensor histidine kinase WalK"/>
    <property type="match status" value="1"/>
</dbReference>
<evidence type="ECO:0000259" key="9">
    <source>
        <dbReference type="PROSITE" id="PS50109"/>
    </source>
</evidence>
<dbReference type="Gene3D" id="1.10.287.130">
    <property type="match status" value="1"/>
</dbReference>
<dbReference type="PRINTS" id="PR00344">
    <property type="entry name" value="BCTRLSENSOR"/>
</dbReference>
<dbReference type="GO" id="GO:0016036">
    <property type="term" value="P:cellular response to phosphate starvation"/>
    <property type="evidence" value="ECO:0007669"/>
    <property type="project" value="TreeGrafter"/>
</dbReference>
<dbReference type="GO" id="GO:0000155">
    <property type="term" value="F:phosphorelay sensor kinase activity"/>
    <property type="evidence" value="ECO:0007669"/>
    <property type="project" value="InterPro"/>
</dbReference>
<dbReference type="OrthoDB" id="9812241at2"/>
<dbReference type="RefSeq" id="WP_072283492.1">
    <property type="nucleotide sequence ID" value="NZ_CP015519.1"/>
</dbReference>
<dbReference type="Pfam" id="PF02518">
    <property type="entry name" value="HATPase_c"/>
    <property type="match status" value="1"/>
</dbReference>
<protein>
    <recommendedName>
        <fullName evidence="3">histidine kinase</fullName>
        <ecNumber evidence="3">2.7.13.3</ecNumber>
    </recommendedName>
</protein>
<dbReference type="InterPro" id="IPR003661">
    <property type="entry name" value="HisK_dim/P_dom"/>
</dbReference>
<dbReference type="Gene3D" id="6.10.340.10">
    <property type="match status" value="1"/>
</dbReference>
<keyword evidence="4" id="KW-0597">Phosphoprotein</keyword>
<evidence type="ECO:0000256" key="6">
    <source>
        <dbReference type="ARBA" id="ARBA00022777"/>
    </source>
</evidence>
<dbReference type="KEGG" id="pef:A7E78_06540"/>
<dbReference type="SMART" id="SM00387">
    <property type="entry name" value="HATPase_c"/>
    <property type="match status" value="1"/>
</dbReference>
<dbReference type="CDD" id="cd06225">
    <property type="entry name" value="HAMP"/>
    <property type="match status" value="1"/>
</dbReference>
<dbReference type="SMART" id="SM00388">
    <property type="entry name" value="HisKA"/>
    <property type="match status" value="1"/>
</dbReference>
<dbReference type="PROSITE" id="PS50885">
    <property type="entry name" value="HAMP"/>
    <property type="match status" value="1"/>
</dbReference>
<dbReference type="SUPFAM" id="SSF47384">
    <property type="entry name" value="Homodimeric domain of signal transducing histidine kinase"/>
    <property type="match status" value="1"/>
</dbReference>
<dbReference type="EMBL" id="CP015519">
    <property type="protein sequence ID" value="APG27527.1"/>
    <property type="molecule type" value="Genomic_DNA"/>
</dbReference>
<dbReference type="PANTHER" id="PTHR45453:SF1">
    <property type="entry name" value="PHOSPHATE REGULON SENSOR PROTEIN PHOR"/>
    <property type="match status" value="1"/>
</dbReference>
<dbReference type="Gene3D" id="3.30.565.10">
    <property type="entry name" value="Histidine kinase-like ATPase, C-terminal domain"/>
    <property type="match status" value="1"/>
</dbReference>
<dbReference type="PROSITE" id="PS50109">
    <property type="entry name" value="HIS_KIN"/>
    <property type="match status" value="1"/>
</dbReference>
<feature type="domain" description="HAMP" evidence="10">
    <location>
        <begin position="206"/>
        <end position="258"/>
    </location>
</feature>
<keyword evidence="8" id="KW-1133">Transmembrane helix</keyword>
<evidence type="ECO:0000256" key="7">
    <source>
        <dbReference type="ARBA" id="ARBA00023012"/>
    </source>
</evidence>
<evidence type="ECO:0000313" key="11">
    <source>
        <dbReference type="EMBL" id="APG27527.1"/>
    </source>
</evidence>
<keyword evidence="12" id="KW-1185">Reference proteome</keyword>
<dbReference type="InterPro" id="IPR003660">
    <property type="entry name" value="HAMP_dom"/>
</dbReference>
<reference evidence="11 12" key="1">
    <citation type="journal article" date="2017" name="Genome Announc.">
        <title>Complete Genome Sequences of Two Acetylene-Fermenting Pelobacter acetylenicus Strains.</title>
        <authorList>
            <person name="Sutton J.M."/>
            <person name="Baesman S.M."/>
            <person name="Fierst J.L."/>
            <person name="Poret-Peterson A.T."/>
            <person name="Oremland R.S."/>
            <person name="Dunlap D.S."/>
            <person name="Akob D.M."/>
        </authorList>
    </citation>
    <scope>NUCLEOTIDE SEQUENCE [LARGE SCALE GENOMIC DNA]</scope>
    <source>
        <strain evidence="11 12">SFB93</strain>
    </source>
</reference>
<feature type="transmembrane region" description="Helical" evidence="8">
    <location>
        <begin position="185"/>
        <end position="204"/>
    </location>
</feature>
<dbReference type="SUPFAM" id="SSF158472">
    <property type="entry name" value="HAMP domain-like"/>
    <property type="match status" value="1"/>
</dbReference>
<dbReference type="GO" id="GO:0004721">
    <property type="term" value="F:phosphoprotein phosphatase activity"/>
    <property type="evidence" value="ECO:0007669"/>
    <property type="project" value="TreeGrafter"/>
</dbReference>
<dbReference type="AlphaFoldDB" id="A0A1L3GNL9"/>
<evidence type="ECO:0000256" key="5">
    <source>
        <dbReference type="ARBA" id="ARBA00022679"/>
    </source>
</evidence>
<feature type="domain" description="Histidine kinase" evidence="9">
    <location>
        <begin position="266"/>
        <end position="482"/>
    </location>
</feature>
<dbReference type="Proteomes" id="UP000182517">
    <property type="component" value="Chromosome"/>
</dbReference>
<keyword evidence="5" id="KW-0808">Transferase</keyword>
<dbReference type="Pfam" id="PF00672">
    <property type="entry name" value="HAMP"/>
    <property type="match status" value="1"/>
</dbReference>
<dbReference type="InterPro" id="IPR036097">
    <property type="entry name" value="HisK_dim/P_sf"/>
</dbReference>
<keyword evidence="8" id="KW-0472">Membrane</keyword>
<dbReference type="InterPro" id="IPR003594">
    <property type="entry name" value="HATPase_dom"/>
</dbReference>
<dbReference type="SMART" id="SM00304">
    <property type="entry name" value="HAMP"/>
    <property type="match status" value="1"/>
</dbReference>
<dbReference type="InterPro" id="IPR036890">
    <property type="entry name" value="HATPase_C_sf"/>
</dbReference>
<keyword evidence="8" id="KW-0812">Transmembrane</keyword>
<keyword evidence="7" id="KW-0902">Two-component regulatory system</keyword>
<accession>A0A1L3GNL9</accession>
<dbReference type="InterPro" id="IPR050351">
    <property type="entry name" value="BphY/WalK/GraS-like"/>
</dbReference>
<comment type="subcellular location">
    <subcellularLocation>
        <location evidence="2">Membrane</location>
    </subcellularLocation>
</comment>
<dbReference type="SUPFAM" id="SSF55874">
    <property type="entry name" value="ATPase domain of HSP90 chaperone/DNA topoisomerase II/histidine kinase"/>
    <property type="match status" value="1"/>
</dbReference>